<dbReference type="Pfam" id="PF22964">
    <property type="entry name" value="ZER1-like_2nd"/>
    <property type="match status" value="1"/>
</dbReference>
<gene>
    <name evidence="4" type="ORF">NEZAVI_LOCUS2845</name>
</gene>
<dbReference type="GO" id="GO:0031462">
    <property type="term" value="C:Cul2-RING ubiquitin ligase complex"/>
    <property type="evidence" value="ECO:0007669"/>
    <property type="project" value="TreeGrafter"/>
</dbReference>
<dbReference type="InterPro" id="IPR032675">
    <property type="entry name" value="LRR_dom_sf"/>
</dbReference>
<feature type="domain" description="Zer-1-like leucine-rich repeats region" evidence="3">
    <location>
        <begin position="188"/>
        <end position="290"/>
    </location>
</feature>
<dbReference type="Gene3D" id="1.25.10.10">
    <property type="entry name" value="Leucine-rich Repeat Variant"/>
    <property type="match status" value="1"/>
</dbReference>
<evidence type="ECO:0000313" key="4">
    <source>
        <dbReference type="EMBL" id="CAH1391924.1"/>
    </source>
</evidence>
<dbReference type="InterPro" id="IPR056845">
    <property type="entry name" value="LRR_Zer-1"/>
</dbReference>
<dbReference type="SUPFAM" id="SSF48371">
    <property type="entry name" value="ARM repeat"/>
    <property type="match status" value="1"/>
</dbReference>
<dbReference type="InterPro" id="IPR051341">
    <property type="entry name" value="Zyg-11_UBL_adapter"/>
</dbReference>
<keyword evidence="5" id="KW-1185">Reference proteome</keyword>
<dbReference type="PANTHER" id="PTHR12904:SF22">
    <property type="entry name" value="ZYG-11 FAMILY MEMBER B, CELL CYCLE REGULATOR"/>
    <property type="match status" value="1"/>
</dbReference>
<sequence>MMYISPSSLQDVCVNYICDNLFALCDSVPVNKYNHIDSLKVSPIEEVKLQFVDNEVYFHSEISEQLLRTLCIKGKLTDYTLTLFDNETTRLRRVSLPNASNLTKDGLKVLKGHKIVELEACALKFPINDLVSCFGEWTLQNLRTLNVARSTLSETSKHCVMITLSKLKSLQCLDVSGTEFNTHALDIVVEELPLLESLDISSTRVDDIAPLRKCKNRLKHLAMYNLKYIKVPSCELILLELNELRSLDVSEERDSYAAFEIFGNGAAKMVQFLSHPNSLPNLTSLDISGKGEIMRKELQLFLQQHKQLQYLGLVHSEMCSEECFTNPKHPDYNPSLQIGGVATEEQILLSLRRYANRTLYVQKCLYNLFRLTQTFTQARVDIIKLVLNGMELHPDAFGVQMAATACLYNLTKGELGSKIHPQILSQVVSLCLVAMSKFPTHYQLQKNTLLTLCSDRILQDVPIDRFKCAKLVLDSLHTFEDPSMNRMSVAICSILAAKISTRETSQLGSEPRYMHKLLRLVRTKKDAKNVDITMKFTLSALWNLTDESPSTCSVFLDEGGLTLFLEVLQTFPGEATVETKVLGLINNIAEVPRLRSCLLRLPFISVLRGLLHSQQIDVSYFAAGIMAHLAAEGPVAWKRFDSLRDDILKELGDVVISWDPPEGEMVAYRSFYPFISLLTCNDAPQVQLWAVWAIHHVCTKNPQRYCPMLEAEEGSIILDSMWRNPNINATVREICGQIRHLLSIHGTMGHNQIMLNPIPRSCVKFLDSGLAD</sequence>
<name>A0A9P0EBK3_NEZVI</name>
<dbReference type="EMBL" id="OV725077">
    <property type="protein sequence ID" value="CAH1391924.1"/>
    <property type="molecule type" value="Genomic_DNA"/>
</dbReference>
<dbReference type="PANTHER" id="PTHR12904">
    <property type="match status" value="1"/>
</dbReference>
<reference evidence="4" key="1">
    <citation type="submission" date="2022-01" db="EMBL/GenBank/DDBJ databases">
        <authorList>
            <person name="King R."/>
        </authorList>
    </citation>
    <scope>NUCLEOTIDE SEQUENCE</scope>
</reference>
<evidence type="ECO:0000313" key="5">
    <source>
        <dbReference type="Proteomes" id="UP001152798"/>
    </source>
</evidence>
<dbReference type="SUPFAM" id="SSF52047">
    <property type="entry name" value="RNI-like"/>
    <property type="match status" value="1"/>
</dbReference>
<evidence type="ECO:0000259" key="2">
    <source>
        <dbReference type="Pfam" id="PF22964"/>
    </source>
</evidence>
<accession>A0A9P0EBK3</accession>
<dbReference type="Proteomes" id="UP001152798">
    <property type="component" value="Chromosome 1"/>
</dbReference>
<proteinExistence type="predicted"/>
<dbReference type="Pfam" id="PF25013">
    <property type="entry name" value="LRR_Zer-1"/>
    <property type="match status" value="1"/>
</dbReference>
<feature type="domain" description="Protein zer-1 homolog-like C-terminal" evidence="2">
    <location>
        <begin position="397"/>
        <end position="738"/>
    </location>
</feature>
<dbReference type="InterPro" id="IPR016024">
    <property type="entry name" value="ARM-type_fold"/>
</dbReference>
<dbReference type="Gene3D" id="3.80.10.10">
    <property type="entry name" value="Ribonuclease Inhibitor"/>
    <property type="match status" value="1"/>
</dbReference>
<dbReference type="InterPro" id="IPR055142">
    <property type="entry name" value="ZER1-like_C"/>
</dbReference>
<organism evidence="4 5">
    <name type="scientific">Nezara viridula</name>
    <name type="common">Southern green stink bug</name>
    <name type="synonym">Cimex viridulus</name>
    <dbReference type="NCBI Taxonomy" id="85310"/>
    <lineage>
        <taxon>Eukaryota</taxon>
        <taxon>Metazoa</taxon>
        <taxon>Ecdysozoa</taxon>
        <taxon>Arthropoda</taxon>
        <taxon>Hexapoda</taxon>
        <taxon>Insecta</taxon>
        <taxon>Pterygota</taxon>
        <taxon>Neoptera</taxon>
        <taxon>Paraneoptera</taxon>
        <taxon>Hemiptera</taxon>
        <taxon>Heteroptera</taxon>
        <taxon>Panheteroptera</taxon>
        <taxon>Pentatomomorpha</taxon>
        <taxon>Pentatomoidea</taxon>
        <taxon>Pentatomidae</taxon>
        <taxon>Pentatominae</taxon>
        <taxon>Nezara</taxon>
    </lineage>
</organism>
<dbReference type="InterPro" id="IPR011989">
    <property type="entry name" value="ARM-like"/>
</dbReference>
<keyword evidence="1" id="KW-0833">Ubl conjugation pathway</keyword>
<evidence type="ECO:0000259" key="3">
    <source>
        <dbReference type="Pfam" id="PF25013"/>
    </source>
</evidence>
<protein>
    <submittedName>
        <fullName evidence="4">Uncharacterized protein</fullName>
    </submittedName>
</protein>
<dbReference type="OrthoDB" id="5783533at2759"/>
<evidence type="ECO:0000256" key="1">
    <source>
        <dbReference type="ARBA" id="ARBA00022786"/>
    </source>
</evidence>
<dbReference type="AlphaFoldDB" id="A0A9P0EBK3"/>